<protein>
    <recommendedName>
        <fullName evidence="3">Protein kinase domain-containing protein</fullName>
    </recommendedName>
</protein>
<reference evidence="2" key="1">
    <citation type="journal article" date="2016" name="Nat. Commun.">
        <title>The Gonium pectorale genome demonstrates co-option of cell cycle regulation during the evolution of multicellularity.</title>
        <authorList>
            <person name="Hanschen E.R."/>
            <person name="Marriage T.N."/>
            <person name="Ferris P.J."/>
            <person name="Hamaji T."/>
            <person name="Toyoda A."/>
            <person name="Fujiyama A."/>
            <person name="Neme R."/>
            <person name="Noguchi H."/>
            <person name="Minakuchi Y."/>
            <person name="Suzuki M."/>
            <person name="Kawai-Toyooka H."/>
            <person name="Smith D.R."/>
            <person name="Sparks H."/>
            <person name="Anderson J."/>
            <person name="Bakaric R."/>
            <person name="Luria V."/>
            <person name="Karger A."/>
            <person name="Kirschner M.W."/>
            <person name="Durand P.M."/>
            <person name="Michod R.E."/>
            <person name="Nozaki H."/>
            <person name="Olson B.J."/>
        </authorList>
    </citation>
    <scope>NUCLEOTIDE SEQUENCE [LARGE SCALE GENOMIC DNA]</scope>
    <source>
        <strain evidence="2">NIES-2863</strain>
    </source>
</reference>
<dbReference type="OrthoDB" id="2436248at2759"/>
<dbReference type="STRING" id="33097.A0A150G0A2"/>
<dbReference type="Gene3D" id="1.10.510.10">
    <property type="entry name" value="Transferase(Phosphotransferase) domain 1"/>
    <property type="match status" value="1"/>
</dbReference>
<sequence length="245" mass="25887">MYATLRLVVDSPLALAAAALDLDYHVHYNSASGAADFVQKRVYGFEEAHAGTSDLSTLKALYGSAALAQCSTLARLRKPGAIRLDGTTLVLDLVTVGVPQYGPPNAMATLKQAIRDVLTAVAALHAEGFVHRDIRCANVVRVPGESQLGMAGGSFVLIDLEHAARSDCPQDCRQPELSLATWPPAGILDPVDGRFTPASDLCLVAHCLLPDVGLDPDGEVLRTALCTRQLSAQEALAHPWLAADA</sequence>
<dbReference type="SUPFAM" id="SSF56112">
    <property type="entry name" value="Protein kinase-like (PK-like)"/>
    <property type="match status" value="1"/>
</dbReference>
<comment type="caution">
    <text evidence="1">The sequence shown here is derived from an EMBL/GenBank/DDBJ whole genome shotgun (WGS) entry which is preliminary data.</text>
</comment>
<evidence type="ECO:0000313" key="2">
    <source>
        <dbReference type="Proteomes" id="UP000075714"/>
    </source>
</evidence>
<gene>
    <name evidence="1" type="ORF">GPECTOR_96g717</name>
</gene>
<evidence type="ECO:0000313" key="1">
    <source>
        <dbReference type="EMBL" id="KXZ43251.1"/>
    </source>
</evidence>
<dbReference type="AlphaFoldDB" id="A0A150G0A2"/>
<proteinExistence type="predicted"/>
<organism evidence="1 2">
    <name type="scientific">Gonium pectorale</name>
    <name type="common">Green alga</name>
    <dbReference type="NCBI Taxonomy" id="33097"/>
    <lineage>
        <taxon>Eukaryota</taxon>
        <taxon>Viridiplantae</taxon>
        <taxon>Chlorophyta</taxon>
        <taxon>core chlorophytes</taxon>
        <taxon>Chlorophyceae</taxon>
        <taxon>CS clade</taxon>
        <taxon>Chlamydomonadales</taxon>
        <taxon>Volvocaceae</taxon>
        <taxon>Gonium</taxon>
    </lineage>
</organism>
<dbReference type="InterPro" id="IPR011009">
    <property type="entry name" value="Kinase-like_dom_sf"/>
</dbReference>
<dbReference type="Proteomes" id="UP000075714">
    <property type="component" value="Unassembled WGS sequence"/>
</dbReference>
<accession>A0A150G0A2</accession>
<evidence type="ECO:0008006" key="3">
    <source>
        <dbReference type="Google" id="ProtNLM"/>
    </source>
</evidence>
<dbReference type="EMBL" id="LSYV01000097">
    <property type="protein sequence ID" value="KXZ43251.1"/>
    <property type="molecule type" value="Genomic_DNA"/>
</dbReference>
<keyword evidence="2" id="KW-1185">Reference proteome</keyword>
<name>A0A150G0A2_GONPE</name>